<organism evidence="2 3">
    <name type="scientific">Archangium minus</name>
    <dbReference type="NCBI Taxonomy" id="83450"/>
    <lineage>
        <taxon>Bacteria</taxon>
        <taxon>Pseudomonadati</taxon>
        <taxon>Myxococcota</taxon>
        <taxon>Myxococcia</taxon>
        <taxon>Myxococcales</taxon>
        <taxon>Cystobacterineae</taxon>
        <taxon>Archangiaceae</taxon>
        <taxon>Archangium</taxon>
    </lineage>
</organism>
<evidence type="ECO:0000313" key="3">
    <source>
        <dbReference type="Proteomes" id="UP001611383"/>
    </source>
</evidence>
<feature type="chain" id="PRO_5045112342" description="Lipoprotein" evidence="1">
    <location>
        <begin position="23"/>
        <end position="93"/>
    </location>
</feature>
<proteinExistence type="predicted"/>
<protein>
    <recommendedName>
        <fullName evidence="4">Lipoprotein</fullName>
    </recommendedName>
</protein>
<reference evidence="2 3" key="1">
    <citation type="submission" date="2019-08" db="EMBL/GenBank/DDBJ databases">
        <title>Archangium and Cystobacter genomes.</title>
        <authorList>
            <person name="Chen I.-C.K."/>
            <person name="Wielgoss S."/>
        </authorList>
    </citation>
    <scope>NUCLEOTIDE SEQUENCE [LARGE SCALE GENOMIC DNA]</scope>
    <source>
        <strain evidence="2 3">Cbm 6</strain>
    </source>
</reference>
<dbReference type="Proteomes" id="UP001611383">
    <property type="component" value="Chromosome"/>
</dbReference>
<feature type="signal peptide" evidence="1">
    <location>
        <begin position="1"/>
        <end position="22"/>
    </location>
</feature>
<name>A0ABY9WWD9_9BACT</name>
<keyword evidence="3" id="KW-1185">Reference proteome</keyword>
<dbReference type="RefSeq" id="WP_395803809.1">
    <property type="nucleotide sequence ID" value="NZ_CP043494.1"/>
</dbReference>
<accession>A0ABY9WWD9</accession>
<dbReference type="EMBL" id="CP043494">
    <property type="protein sequence ID" value="WNG47455.1"/>
    <property type="molecule type" value="Genomic_DNA"/>
</dbReference>
<evidence type="ECO:0000256" key="1">
    <source>
        <dbReference type="SAM" id="SignalP"/>
    </source>
</evidence>
<evidence type="ECO:0000313" key="2">
    <source>
        <dbReference type="EMBL" id="WNG47455.1"/>
    </source>
</evidence>
<gene>
    <name evidence="2" type="ORF">F0U60_27535</name>
</gene>
<evidence type="ECO:0008006" key="4">
    <source>
        <dbReference type="Google" id="ProtNLM"/>
    </source>
</evidence>
<sequence>MSKLRASLACVVALVLSGCGGGMEMEESAPETTIETTEQSLLYACDGRRAFNRYWFQNGVEVGREYCDCDGTLTKFGTTQGSYTQEVISYCSF</sequence>
<keyword evidence="1" id="KW-0732">Signal</keyword>
<dbReference type="PROSITE" id="PS51257">
    <property type="entry name" value="PROKAR_LIPOPROTEIN"/>
    <property type="match status" value="1"/>
</dbReference>